<evidence type="ECO:0000313" key="3">
    <source>
        <dbReference type="Proteomes" id="UP000794436"/>
    </source>
</evidence>
<feature type="region of interest" description="Disordered" evidence="1">
    <location>
        <begin position="247"/>
        <end position="285"/>
    </location>
</feature>
<protein>
    <submittedName>
        <fullName evidence="2">Uncharacterized protein</fullName>
    </submittedName>
</protein>
<dbReference type="AlphaFoldDB" id="A0A8K1C4M9"/>
<dbReference type="OrthoDB" id="162570at2759"/>
<feature type="region of interest" description="Disordered" evidence="1">
    <location>
        <begin position="60"/>
        <end position="91"/>
    </location>
</feature>
<proteinExistence type="predicted"/>
<feature type="compositionally biased region" description="Basic and acidic residues" evidence="1">
    <location>
        <begin position="256"/>
        <end position="278"/>
    </location>
</feature>
<reference evidence="2" key="1">
    <citation type="submission" date="2019-03" db="EMBL/GenBank/DDBJ databases">
        <title>Long read genome sequence of the mycoparasitic Pythium oligandrum ATCC 38472 isolated from sugarbeet rhizosphere.</title>
        <authorList>
            <person name="Gaulin E."/>
        </authorList>
    </citation>
    <scope>NUCLEOTIDE SEQUENCE</scope>
    <source>
        <strain evidence="2">ATCC 38472_TT</strain>
    </source>
</reference>
<accession>A0A8K1C4M9</accession>
<comment type="caution">
    <text evidence="2">The sequence shown here is derived from an EMBL/GenBank/DDBJ whole genome shotgun (WGS) entry which is preliminary data.</text>
</comment>
<sequence>MDAAHADHGIHAHRPPVAVVAPRLRYKHNLAAKLDAVTKNSLWGRRKVVLNDDKNALKTALRNGSPRHASVANPIMSAPESSRSSGGYSSNKELSASELEIKVMTAFRQIVRIWRERRRKAEAKAVSMMNGNSNGAATNKFRRDLSAHSSNVVGIVSRRLIREVPALKFFDDETEINPVTVAPTTTNRASVLVPNKRTSTTVPAPPPQRPLSPSALVPVMGTTPQAERARPRGVCYTLDAFGCRKIKMRSSTSTPSRRENKSSDHNGKSEELTLEKAMRRSLHRK</sequence>
<name>A0A8K1C4M9_PYTOL</name>
<dbReference type="EMBL" id="SPLM01000145">
    <property type="protein sequence ID" value="TMW56451.1"/>
    <property type="molecule type" value="Genomic_DNA"/>
</dbReference>
<evidence type="ECO:0000256" key="1">
    <source>
        <dbReference type="SAM" id="MobiDB-lite"/>
    </source>
</evidence>
<dbReference type="Proteomes" id="UP000794436">
    <property type="component" value="Unassembled WGS sequence"/>
</dbReference>
<organism evidence="2 3">
    <name type="scientific">Pythium oligandrum</name>
    <name type="common">Mycoparasitic fungus</name>
    <dbReference type="NCBI Taxonomy" id="41045"/>
    <lineage>
        <taxon>Eukaryota</taxon>
        <taxon>Sar</taxon>
        <taxon>Stramenopiles</taxon>
        <taxon>Oomycota</taxon>
        <taxon>Peronosporomycetes</taxon>
        <taxon>Pythiales</taxon>
        <taxon>Pythiaceae</taxon>
        <taxon>Pythium</taxon>
    </lineage>
</organism>
<feature type="compositionally biased region" description="Low complexity" evidence="1">
    <location>
        <begin position="81"/>
        <end position="90"/>
    </location>
</feature>
<evidence type="ECO:0000313" key="2">
    <source>
        <dbReference type="EMBL" id="TMW56451.1"/>
    </source>
</evidence>
<gene>
    <name evidence="2" type="ORF">Poli38472_006461</name>
</gene>
<keyword evidence="3" id="KW-1185">Reference proteome</keyword>
<feature type="region of interest" description="Disordered" evidence="1">
    <location>
        <begin position="197"/>
        <end position="225"/>
    </location>
</feature>